<dbReference type="GO" id="GO:0004366">
    <property type="term" value="F:glycerol-3-phosphate O-acyltransferase activity"/>
    <property type="evidence" value="ECO:0007669"/>
    <property type="project" value="TreeGrafter"/>
</dbReference>
<gene>
    <name evidence="8" type="ORF">CHLNCDRAFT_135255</name>
</gene>
<feature type="domain" description="Phospholipid/glycerol acyltransferase" evidence="7">
    <location>
        <begin position="207"/>
        <end position="338"/>
    </location>
</feature>
<evidence type="ECO:0000256" key="3">
    <source>
        <dbReference type="ARBA" id="ARBA00022679"/>
    </source>
</evidence>
<sequence length="747" mass="78863">MSDMRESPPWRQPAAAFCSNFRRGSVARYEDLVQGSLMSAGEEGGGRMQEAVAWLLKSRQFCQEASKTSGAPPPLQLLPSAPVLANPAWRTAPSFAAAAALLQDASTCASSGEAVAPLAEQQEQKAVAVFREIAADQRPGGLRLLGWMLSHVFRWLFNSEMYVDLVSLERLRRLHYRQPQLQDNSRTGAAAVDVAAGQPVQQQRACLIYIPAHKSHLDYLMLSYILWACGLPCPHIVAGANLSLPIVGRLLRACGAFFIRRTSRGSADAHLYKSVLAAYVQALLVAGHHLEFFIEGGRSRDGRVNPPKLGMLRMVVDAVMAGDVDRPVYLVPTAMNADTFLEERSLAAQLAGAPKKSESLAGLASTCWGIVTKAARVHWRRYFLGFGVGGYCGRATVAFGQPISLQQWLQDNRADLEAGGKAERAAVAALGELVTAGIRTTSALPTSALLLGALFAEQHSNALAAPGGNTMQQCNGVTAQASGSVDRQQQPVLRLEHGVEAVLLQHNRLNQLLPWMALGPTALGSVREFQPVLQRLLDSGALVQQPAPSRCVRLVGEGEGQDDWRRAALFAAALLAPLLASYVEALRAMQAALASSGPGGSSSKALCSAAQTKLLALATTTETTGGGSSTNSSSRTARLVVPSVALVQGALRSFAARHSLERRRPPPQRIASSGSDGEDPALADSVAANLCSLDGGDGGGSGSPPAAALTAAAAAAAAGDARQRWVLAQPEAVVSSLSYQIEAFICI</sequence>
<dbReference type="eggNOG" id="KOG3729">
    <property type="taxonomic scope" value="Eukaryota"/>
</dbReference>
<organism evidence="9">
    <name type="scientific">Chlorella variabilis</name>
    <name type="common">Green alga</name>
    <dbReference type="NCBI Taxonomy" id="554065"/>
    <lineage>
        <taxon>Eukaryota</taxon>
        <taxon>Viridiplantae</taxon>
        <taxon>Chlorophyta</taxon>
        <taxon>core chlorophytes</taxon>
        <taxon>Trebouxiophyceae</taxon>
        <taxon>Chlorellales</taxon>
        <taxon>Chlorellaceae</taxon>
        <taxon>Chlorella clade</taxon>
        <taxon>Chlorella</taxon>
    </lineage>
</organism>
<evidence type="ECO:0000313" key="9">
    <source>
        <dbReference type="Proteomes" id="UP000008141"/>
    </source>
</evidence>
<dbReference type="InterPro" id="IPR002123">
    <property type="entry name" value="Plipid/glycerol_acylTrfase"/>
</dbReference>
<dbReference type="OrthoDB" id="515011at2759"/>
<dbReference type="KEGG" id="cvr:CHLNCDRAFT_135255"/>
<dbReference type="InParanoid" id="E1ZHU1"/>
<dbReference type="PANTHER" id="PTHR12563">
    <property type="entry name" value="GLYCEROL-3-PHOSPHATE ACYLTRANSFERASE"/>
    <property type="match status" value="1"/>
</dbReference>
<evidence type="ECO:0000256" key="5">
    <source>
        <dbReference type="ARBA" id="ARBA00023315"/>
    </source>
</evidence>
<dbReference type="SMART" id="SM00563">
    <property type="entry name" value="PlsC"/>
    <property type="match status" value="1"/>
</dbReference>
<keyword evidence="5" id="KW-0012">Acyltransferase</keyword>
<dbReference type="GO" id="GO:0031966">
    <property type="term" value="C:mitochondrial membrane"/>
    <property type="evidence" value="ECO:0007669"/>
    <property type="project" value="TreeGrafter"/>
</dbReference>
<keyword evidence="9" id="KW-1185">Reference proteome</keyword>
<feature type="region of interest" description="Disordered" evidence="6">
    <location>
        <begin position="657"/>
        <end position="680"/>
    </location>
</feature>
<dbReference type="GO" id="GO:0019432">
    <property type="term" value="P:triglyceride biosynthetic process"/>
    <property type="evidence" value="ECO:0007669"/>
    <property type="project" value="TreeGrafter"/>
</dbReference>
<accession>E1ZHU1</accession>
<dbReference type="PANTHER" id="PTHR12563:SF17">
    <property type="entry name" value="DIHYDROXYACETONE PHOSPHATE ACYLTRANSFERASE"/>
    <property type="match status" value="1"/>
</dbReference>
<dbReference type="GO" id="GO:0006631">
    <property type="term" value="P:fatty acid metabolic process"/>
    <property type="evidence" value="ECO:0007669"/>
    <property type="project" value="TreeGrafter"/>
</dbReference>
<dbReference type="SUPFAM" id="SSF69593">
    <property type="entry name" value="Glycerol-3-phosphate (1)-acyltransferase"/>
    <property type="match status" value="1"/>
</dbReference>
<dbReference type="Proteomes" id="UP000008141">
    <property type="component" value="Unassembled WGS sequence"/>
</dbReference>
<protein>
    <recommendedName>
        <fullName evidence="7">Phospholipid/glycerol acyltransferase domain-containing protein</fullName>
    </recommendedName>
</protein>
<keyword evidence="3" id="KW-0808">Transferase</keyword>
<dbReference type="InterPro" id="IPR041728">
    <property type="entry name" value="GPAT/DHAPAT_LPLAT"/>
</dbReference>
<evidence type="ECO:0000259" key="7">
    <source>
        <dbReference type="SMART" id="SM00563"/>
    </source>
</evidence>
<evidence type="ECO:0000256" key="1">
    <source>
        <dbReference type="ARBA" id="ARBA00004184"/>
    </source>
</evidence>
<dbReference type="EMBL" id="GL433847">
    <property type="protein sequence ID" value="EFN54663.1"/>
    <property type="molecule type" value="Genomic_DNA"/>
</dbReference>
<evidence type="ECO:0000256" key="6">
    <source>
        <dbReference type="SAM" id="MobiDB-lite"/>
    </source>
</evidence>
<dbReference type="CDD" id="cd07993">
    <property type="entry name" value="LPLAT_DHAPAT-like"/>
    <property type="match status" value="1"/>
</dbReference>
<dbReference type="GeneID" id="17354025"/>
<evidence type="ECO:0000256" key="2">
    <source>
        <dbReference type="ARBA" id="ARBA00007937"/>
    </source>
</evidence>
<dbReference type="GO" id="GO:0012505">
    <property type="term" value="C:endomembrane system"/>
    <property type="evidence" value="ECO:0007669"/>
    <property type="project" value="UniProtKB-SubCell"/>
</dbReference>
<evidence type="ECO:0000313" key="8">
    <source>
        <dbReference type="EMBL" id="EFN54663.1"/>
    </source>
</evidence>
<dbReference type="Pfam" id="PF01553">
    <property type="entry name" value="Acyltransferase"/>
    <property type="match status" value="1"/>
</dbReference>
<reference evidence="8 9" key="1">
    <citation type="journal article" date="2010" name="Plant Cell">
        <title>The Chlorella variabilis NC64A genome reveals adaptation to photosymbiosis, coevolution with viruses, and cryptic sex.</title>
        <authorList>
            <person name="Blanc G."/>
            <person name="Duncan G."/>
            <person name="Agarkova I."/>
            <person name="Borodovsky M."/>
            <person name="Gurnon J."/>
            <person name="Kuo A."/>
            <person name="Lindquist E."/>
            <person name="Lucas S."/>
            <person name="Pangilinan J."/>
            <person name="Polle J."/>
            <person name="Salamov A."/>
            <person name="Terry A."/>
            <person name="Yamada T."/>
            <person name="Dunigan D.D."/>
            <person name="Grigoriev I.V."/>
            <person name="Claverie J.M."/>
            <person name="Van Etten J.L."/>
        </authorList>
    </citation>
    <scope>NUCLEOTIDE SEQUENCE [LARGE SCALE GENOMIC DNA]</scope>
    <source>
        <strain evidence="8 9">NC64A</strain>
    </source>
</reference>
<dbReference type="GO" id="GO:0006072">
    <property type="term" value="P:glycerol-3-phosphate metabolic process"/>
    <property type="evidence" value="ECO:0007669"/>
    <property type="project" value="TreeGrafter"/>
</dbReference>
<dbReference type="InterPro" id="IPR022284">
    <property type="entry name" value="GPAT/DHAPAT"/>
</dbReference>
<comment type="similarity">
    <text evidence="2">Belongs to the GPAT/DAPAT family.</text>
</comment>
<comment type="subcellular location">
    <subcellularLocation>
        <location evidence="1">Endomembrane system</location>
        <topology evidence="1">Peripheral membrane protein</topology>
    </subcellularLocation>
</comment>
<dbReference type="RefSeq" id="XP_005846765.1">
    <property type="nucleotide sequence ID" value="XM_005846703.1"/>
</dbReference>
<dbReference type="GO" id="GO:0008654">
    <property type="term" value="P:phospholipid biosynthetic process"/>
    <property type="evidence" value="ECO:0007669"/>
    <property type="project" value="TreeGrafter"/>
</dbReference>
<evidence type="ECO:0000256" key="4">
    <source>
        <dbReference type="ARBA" id="ARBA00023136"/>
    </source>
</evidence>
<name>E1ZHU1_CHLVA</name>
<keyword evidence="4" id="KW-0472">Membrane</keyword>
<dbReference type="STRING" id="554065.E1ZHU1"/>
<dbReference type="AlphaFoldDB" id="E1ZHU1"/>
<proteinExistence type="inferred from homology"/>